<evidence type="ECO:0000313" key="2">
    <source>
        <dbReference type="EMBL" id="EGG03652.1"/>
    </source>
</evidence>
<dbReference type="RefSeq" id="XP_007413099.1">
    <property type="nucleotide sequence ID" value="XM_007413037.1"/>
</dbReference>
<gene>
    <name evidence="2" type="ORF">MELLADRAFT_90065</name>
</gene>
<feature type="compositionally biased region" description="Polar residues" evidence="1">
    <location>
        <begin position="481"/>
        <end position="501"/>
    </location>
</feature>
<protein>
    <submittedName>
        <fullName evidence="2">Uncharacterized protein</fullName>
    </submittedName>
</protein>
<accession>F4RVK7</accession>
<sequence>MLEILLAKVLGLDYNTSSSQMTHYYSSTSAPNLQIIIIKQCSVHQKELTTNQYHVQDATTNSCWTTTFYYRKKLIFTHLLSEVTRNSSLLNYLNCEWDCEVLVHVNRCLKSWFTYGYISQTHNATMIGTPSNISCPGLGEMSPGSLSVVEGLNLYGELPPPESVALSQGNSGTKATEWASTHCSLRDDVRAKVTLGVSPPLVRQGEGLPYATGGVINKSLSNDLMTESNSNVSLSRNASNLRQQEFVAQSSSTLIPGPELSGNPHTYLEKGKWKADNKNPSVTPKAQICVNDITRNHANPFKKASAPKRKEDIIIKDGRTYRKDPKKDIKLTGKQLRERRQQKKTQKEISKKQQSTIDRHYECVTLKKGKNKHRYVQSDIGNIIRHADQDHNNLDSNAQKDNTSIAKANLAETIRIKKRNGEMLTRDELLGKLTSNRNNTVKTVQPAQSSTISRNHRKTVSKRKPPPFEVVTMDIDKENELGSQLDSTPMNIDPTEQNPVQPSYADI</sequence>
<dbReference type="EMBL" id="GL883123">
    <property type="protein sequence ID" value="EGG03652.1"/>
    <property type="molecule type" value="Genomic_DNA"/>
</dbReference>
<dbReference type="VEuPathDB" id="FungiDB:MELLADRAFT_90065"/>
<keyword evidence="3" id="KW-1185">Reference proteome</keyword>
<dbReference type="AlphaFoldDB" id="F4RVK7"/>
<organism evidence="3">
    <name type="scientific">Melampsora larici-populina (strain 98AG31 / pathotype 3-4-7)</name>
    <name type="common">Poplar leaf rust fungus</name>
    <dbReference type="NCBI Taxonomy" id="747676"/>
    <lineage>
        <taxon>Eukaryota</taxon>
        <taxon>Fungi</taxon>
        <taxon>Dikarya</taxon>
        <taxon>Basidiomycota</taxon>
        <taxon>Pucciniomycotina</taxon>
        <taxon>Pucciniomycetes</taxon>
        <taxon>Pucciniales</taxon>
        <taxon>Melampsoraceae</taxon>
        <taxon>Melampsora</taxon>
    </lineage>
</organism>
<reference evidence="3" key="1">
    <citation type="journal article" date="2011" name="Proc. Natl. Acad. Sci. U.S.A.">
        <title>Obligate biotrophy features unraveled by the genomic analysis of rust fungi.</title>
        <authorList>
            <person name="Duplessis S."/>
            <person name="Cuomo C.A."/>
            <person name="Lin Y.-C."/>
            <person name="Aerts A."/>
            <person name="Tisserant E."/>
            <person name="Veneault-Fourrey C."/>
            <person name="Joly D.L."/>
            <person name="Hacquard S."/>
            <person name="Amselem J."/>
            <person name="Cantarel B.L."/>
            <person name="Chiu R."/>
            <person name="Coutinho P.M."/>
            <person name="Feau N."/>
            <person name="Field M."/>
            <person name="Frey P."/>
            <person name="Gelhaye E."/>
            <person name="Goldberg J."/>
            <person name="Grabherr M.G."/>
            <person name="Kodira C.D."/>
            <person name="Kohler A."/>
            <person name="Kuees U."/>
            <person name="Lindquist E.A."/>
            <person name="Lucas S.M."/>
            <person name="Mago R."/>
            <person name="Mauceli E."/>
            <person name="Morin E."/>
            <person name="Murat C."/>
            <person name="Pangilinan J.L."/>
            <person name="Park R."/>
            <person name="Pearson M."/>
            <person name="Quesneville H."/>
            <person name="Rouhier N."/>
            <person name="Sakthikumar S."/>
            <person name="Salamov A.A."/>
            <person name="Schmutz J."/>
            <person name="Selles B."/>
            <person name="Shapiro H."/>
            <person name="Tanguay P."/>
            <person name="Tuskan G.A."/>
            <person name="Henrissat B."/>
            <person name="Van de Peer Y."/>
            <person name="Rouze P."/>
            <person name="Ellis J.G."/>
            <person name="Dodds P.N."/>
            <person name="Schein J.E."/>
            <person name="Zhong S."/>
            <person name="Hamelin R.C."/>
            <person name="Grigoriev I.V."/>
            <person name="Szabo L.J."/>
            <person name="Martin F."/>
        </authorList>
    </citation>
    <scope>NUCLEOTIDE SEQUENCE [LARGE SCALE GENOMIC DNA]</scope>
    <source>
        <strain evidence="3">98AG31 / pathotype 3-4-7</strain>
    </source>
</reference>
<dbReference type="HOGENOM" id="CLU_537565_0_0_1"/>
<dbReference type="GeneID" id="18935428"/>
<evidence type="ECO:0000313" key="3">
    <source>
        <dbReference type="Proteomes" id="UP000001072"/>
    </source>
</evidence>
<feature type="compositionally biased region" description="Basic residues" evidence="1">
    <location>
        <begin position="454"/>
        <end position="464"/>
    </location>
</feature>
<feature type="region of interest" description="Disordered" evidence="1">
    <location>
        <begin position="442"/>
        <end position="464"/>
    </location>
</feature>
<feature type="compositionally biased region" description="Polar residues" evidence="1">
    <location>
        <begin position="442"/>
        <end position="453"/>
    </location>
</feature>
<proteinExistence type="predicted"/>
<dbReference type="KEGG" id="mlr:MELLADRAFT_90065"/>
<dbReference type="Proteomes" id="UP000001072">
    <property type="component" value="Unassembled WGS sequence"/>
</dbReference>
<feature type="region of interest" description="Disordered" evidence="1">
    <location>
        <begin position="333"/>
        <end position="355"/>
    </location>
</feature>
<dbReference type="InParanoid" id="F4RVK7"/>
<evidence type="ECO:0000256" key="1">
    <source>
        <dbReference type="SAM" id="MobiDB-lite"/>
    </source>
</evidence>
<name>F4RVK7_MELLP</name>
<feature type="region of interest" description="Disordered" evidence="1">
    <location>
        <begin position="477"/>
        <end position="507"/>
    </location>
</feature>